<dbReference type="AlphaFoldDB" id="A0A4P6L252"/>
<dbReference type="SUPFAM" id="SSF54523">
    <property type="entry name" value="Pili subunits"/>
    <property type="match status" value="1"/>
</dbReference>
<dbReference type="Proteomes" id="UP000290637">
    <property type="component" value="Chromosome"/>
</dbReference>
<dbReference type="KEGG" id="plue:EWM63_22750"/>
<dbReference type="OrthoDB" id="8757057at2"/>
<dbReference type="NCBIfam" id="TIGR02532">
    <property type="entry name" value="IV_pilin_GFxxxE"/>
    <property type="match status" value="1"/>
</dbReference>
<evidence type="ECO:0000313" key="2">
    <source>
        <dbReference type="Proteomes" id="UP000290637"/>
    </source>
</evidence>
<sequence>MSRPAPRGYTLAEMLAVCAVLSIAAMVAIPSAQPVDESRADAAAGEVVLALRFARDEALRTGEWRMFTCEPQRNQVRVFGLGADGASLAEQMVPHPGNRQPYAVALAAAPAGGHVALARCSFVFAAGGTAMSVAFDGAGNPVRGTGSATVRAQPLQSGTIVLGTGNATRTVAVNAAGRVTAS</sequence>
<organism evidence="1 2">
    <name type="scientific">Pseudoduganella lutea</name>
    <dbReference type="NCBI Taxonomy" id="321985"/>
    <lineage>
        <taxon>Bacteria</taxon>
        <taxon>Pseudomonadati</taxon>
        <taxon>Pseudomonadota</taxon>
        <taxon>Betaproteobacteria</taxon>
        <taxon>Burkholderiales</taxon>
        <taxon>Oxalobacteraceae</taxon>
        <taxon>Telluria group</taxon>
        <taxon>Pseudoduganella</taxon>
    </lineage>
</organism>
<keyword evidence="2" id="KW-1185">Reference proteome</keyword>
<accession>A0A4P6L252</accession>
<name>A0A4P6L252_9BURK</name>
<dbReference type="InterPro" id="IPR012902">
    <property type="entry name" value="N_methyl_site"/>
</dbReference>
<evidence type="ECO:0000313" key="1">
    <source>
        <dbReference type="EMBL" id="QBE65461.1"/>
    </source>
</evidence>
<dbReference type="InterPro" id="IPR045584">
    <property type="entry name" value="Pilin-like"/>
</dbReference>
<dbReference type="RefSeq" id="WP_130188571.1">
    <property type="nucleotide sequence ID" value="NZ_CP035913.1"/>
</dbReference>
<gene>
    <name evidence="1" type="ORF">EWM63_22750</name>
</gene>
<proteinExistence type="predicted"/>
<reference evidence="1 2" key="1">
    <citation type="submission" date="2019-02" db="EMBL/GenBank/DDBJ databases">
        <title>Draft Genome Sequences of Six Type Strains of the Genus Massilia.</title>
        <authorList>
            <person name="Miess H."/>
            <person name="Frediansyhah A."/>
            <person name="Gross H."/>
        </authorList>
    </citation>
    <scope>NUCLEOTIDE SEQUENCE [LARGE SCALE GENOMIC DNA]</scope>
    <source>
        <strain evidence="1 2">DSM 17473</strain>
    </source>
</reference>
<dbReference type="Gene3D" id="3.30.700.10">
    <property type="entry name" value="Glycoprotein, Type 4 Pilin"/>
    <property type="match status" value="1"/>
</dbReference>
<dbReference type="EMBL" id="CP035913">
    <property type="protein sequence ID" value="QBE65461.1"/>
    <property type="molecule type" value="Genomic_DNA"/>
</dbReference>
<protein>
    <submittedName>
        <fullName evidence="1">Prepilin-type N-terminal cleavage/methylation domain-containing protein</fullName>
    </submittedName>
</protein>